<reference evidence="2" key="1">
    <citation type="submission" date="2020-06" db="EMBL/GenBank/DDBJ databases">
        <title>WGS assembly of Ceratodon purpureus strain R40.</title>
        <authorList>
            <person name="Carey S.B."/>
            <person name="Jenkins J."/>
            <person name="Shu S."/>
            <person name="Lovell J.T."/>
            <person name="Sreedasyam A."/>
            <person name="Maumus F."/>
            <person name="Tiley G.P."/>
            <person name="Fernandez-Pozo N."/>
            <person name="Barry K."/>
            <person name="Chen C."/>
            <person name="Wang M."/>
            <person name="Lipzen A."/>
            <person name="Daum C."/>
            <person name="Saski C.A."/>
            <person name="Payton A.C."/>
            <person name="Mcbreen J.C."/>
            <person name="Conrad R.E."/>
            <person name="Kollar L.M."/>
            <person name="Olsson S."/>
            <person name="Huttunen S."/>
            <person name="Landis J.B."/>
            <person name="Wickett N.J."/>
            <person name="Johnson M.G."/>
            <person name="Rensing S.A."/>
            <person name="Grimwood J."/>
            <person name="Schmutz J."/>
            <person name="Mcdaniel S.F."/>
        </authorList>
    </citation>
    <scope>NUCLEOTIDE SEQUENCE</scope>
    <source>
        <strain evidence="2">R40</strain>
    </source>
</reference>
<proteinExistence type="predicted"/>
<accession>A0A8T0HTY1</accession>
<comment type="caution">
    <text evidence="2">The sequence shown here is derived from an EMBL/GenBank/DDBJ whole genome shotgun (WGS) entry which is preliminary data.</text>
</comment>
<gene>
    <name evidence="2" type="ORF">KC19_VG245000</name>
</gene>
<dbReference type="InterPro" id="IPR001932">
    <property type="entry name" value="PPM-type_phosphatase-like_dom"/>
</dbReference>
<dbReference type="Gene3D" id="3.60.40.10">
    <property type="entry name" value="PPM-type phosphatase domain"/>
    <property type="match status" value="1"/>
</dbReference>
<dbReference type="Proteomes" id="UP000822688">
    <property type="component" value="Chromosome V"/>
</dbReference>
<protein>
    <recommendedName>
        <fullName evidence="1">PPM-type phosphatase domain-containing protein</fullName>
    </recommendedName>
</protein>
<dbReference type="CDD" id="cd00143">
    <property type="entry name" value="PP2Cc"/>
    <property type="match status" value="1"/>
</dbReference>
<dbReference type="InterPro" id="IPR036457">
    <property type="entry name" value="PPM-type-like_dom_sf"/>
</dbReference>
<dbReference type="PANTHER" id="PTHR13832:SF790">
    <property type="entry name" value="PROTEIN PHOSPHATASE 2C 22-RELATED"/>
    <property type="match status" value="1"/>
</dbReference>
<dbReference type="Pfam" id="PF00481">
    <property type="entry name" value="PP2C"/>
    <property type="match status" value="1"/>
</dbReference>
<dbReference type="AlphaFoldDB" id="A0A8T0HTY1"/>
<feature type="domain" description="PPM-type phosphatase" evidence="1">
    <location>
        <begin position="22"/>
        <end position="281"/>
    </location>
</feature>
<evidence type="ECO:0000313" key="3">
    <source>
        <dbReference type="Proteomes" id="UP000822688"/>
    </source>
</evidence>
<organism evidence="2 3">
    <name type="scientific">Ceratodon purpureus</name>
    <name type="common">Fire moss</name>
    <name type="synonym">Dicranum purpureum</name>
    <dbReference type="NCBI Taxonomy" id="3225"/>
    <lineage>
        <taxon>Eukaryota</taxon>
        <taxon>Viridiplantae</taxon>
        <taxon>Streptophyta</taxon>
        <taxon>Embryophyta</taxon>
        <taxon>Bryophyta</taxon>
        <taxon>Bryophytina</taxon>
        <taxon>Bryopsida</taxon>
        <taxon>Dicranidae</taxon>
        <taxon>Pseudoditrichales</taxon>
        <taxon>Ditrichaceae</taxon>
        <taxon>Ceratodon</taxon>
    </lineage>
</organism>
<name>A0A8T0HTY1_CERPU</name>
<dbReference type="EMBL" id="CM026426">
    <property type="protein sequence ID" value="KAG0574221.1"/>
    <property type="molecule type" value="Genomic_DNA"/>
</dbReference>
<dbReference type="SUPFAM" id="SSF81606">
    <property type="entry name" value="PP2C-like"/>
    <property type="match status" value="1"/>
</dbReference>
<dbReference type="SMART" id="SM00332">
    <property type="entry name" value="PP2Cc"/>
    <property type="match status" value="1"/>
</dbReference>
<dbReference type="SMART" id="SM00331">
    <property type="entry name" value="PP2C_SIG"/>
    <property type="match status" value="1"/>
</dbReference>
<dbReference type="PROSITE" id="PS51746">
    <property type="entry name" value="PPM_2"/>
    <property type="match status" value="1"/>
</dbReference>
<evidence type="ECO:0000259" key="1">
    <source>
        <dbReference type="PROSITE" id="PS51746"/>
    </source>
</evidence>
<keyword evidence="3" id="KW-1185">Reference proteome</keyword>
<sequence>MVDNERENAAEGRNHVFVPQYRSGGCTVRGIRQTLEDALICVDDLHDQLQSRGAFYGVFDGHDGAAAALYAKDNLLSFILHDSLFPTSVEEAVKKEFLRLDRDFLEACQRDSNLHSGTTALIALLQTRNLLVANAGDCRAVLCRRGQAVPLSSDHAPNSEGEKIRIELAGGTVTSDGYVNGHVTVARAIGDWHMPGLKGLNDTGPVIAEPEIKTWELSEEDEFLLMGCDGLWDVFTSEAAIIFARRQLRMHNDPERCSKALVREALKRNAQDNITVITVCFQADAPPDLAVVETRSTRKINLESMLFLQDHLDIAEESRRTS</sequence>
<evidence type="ECO:0000313" key="2">
    <source>
        <dbReference type="EMBL" id="KAG0574221.1"/>
    </source>
</evidence>
<dbReference type="PANTHER" id="PTHR13832">
    <property type="entry name" value="PROTEIN PHOSPHATASE 2C"/>
    <property type="match status" value="1"/>
</dbReference>
<dbReference type="InterPro" id="IPR015655">
    <property type="entry name" value="PP2C"/>
</dbReference>
<dbReference type="GO" id="GO:0004722">
    <property type="term" value="F:protein serine/threonine phosphatase activity"/>
    <property type="evidence" value="ECO:0007669"/>
    <property type="project" value="InterPro"/>
</dbReference>